<organism evidence="1">
    <name type="scientific">Poeciliopsis prolifica</name>
    <name type="common">blackstripe livebearer</name>
    <dbReference type="NCBI Taxonomy" id="188132"/>
    <lineage>
        <taxon>Eukaryota</taxon>
        <taxon>Metazoa</taxon>
        <taxon>Chordata</taxon>
        <taxon>Craniata</taxon>
        <taxon>Vertebrata</taxon>
        <taxon>Euteleostomi</taxon>
        <taxon>Actinopterygii</taxon>
        <taxon>Neopterygii</taxon>
        <taxon>Teleostei</taxon>
        <taxon>Neoteleostei</taxon>
        <taxon>Acanthomorphata</taxon>
        <taxon>Ovalentaria</taxon>
        <taxon>Atherinomorphae</taxon>
        <taxon>Cyprinodontiformes</taxon>
        <taxon>Poeciliidae</taxon>
        <taxon>Poeciliinae</taxon>
        <taxon>Poeciliopsis</taxon>
    </lineage>
</organism>
<protein>
    <submittedName>
        <fullName evidence="1">PPUP9173</fullName>
    </submittedName>
</protein>
<dbReference type="EMBL" id="GBYX01476450">
    <property type="protein sequence ID" value="JAO05227.1"/>
    <property type="molecule type" value="Transcribed_RNA"/>
</dbReference>
<evidence type="ECO:0000313" key="1">
    <source>
        <dbReference type="EMBL" id="JAO05227.1"/>
    </source>
</evidence>
<name>A0A0S7EP99_9TELE</name>
<feature type="non-terminal residue" evidence="1">
    <location>
        <position position="1"/>
    </location>
</feature>
<reference evidence="1" key="1">
    <citation type="submission" date="2014-12" db="EMBL/GenBank/DDBJ databases">
        <title>Parallel Evolution in Life History Adaptation Evident in the Tissue-Specific Poeciliopsis prolifica transcriptome.</title>
        <authorList>
            <person name="Jue N.K."/>
            <person name="Foley R.J."/>
            <person name="Obergfell C."/>
            <person name="Reznick D.N."/>
            <person name="O'Neill R.J."/>
            <person name="O'Neill M.J."/>
        </authorList>
    </citation>
    <scope>NUCLEOTIDE SEQUENCE</scope>
</reference>
<feature type="non-terminal residue" evidence="1">
    <location>
        <position position="128"/>
    </location>
</feature>
<dbReference type="AlphaFoldDB" id="A0A0S7EP99"/>
<accession>A0A0S7EP99</accession>
<sequence>SAARSADNQARRIGAPHLRTASAAERKAAVRGPCGAEGGGSGWCYLTGRAGDPQLHRLSECVTRSRPAPPAGCKSEQKLDGFPASMAAQIRLIVLLQGAESREAARRWMLLCICILRVGLLPPPAPLP</sequence>
<gene>
    <name evidence="1" type="primary">PPUP9173</name>
</gene>
<proteinExistence type="predicted"/>